<protein>
    <submittedName>
        <fullName evidence="2">(diamondback moth) hypothetical protein</fullName>
    </submittedName>
</protein>
<dbReference type="Gene3D" id="3.20.20.190">
    <property type="entry name" value="Phosphatidylinositol (PI) phosphodiesterase"/>
    <property type="match status" value="1"/>
</dbReference>
<dbReference type="InterPro" id="IPR017946">
    <property type="entry name" value="PLC-like_Pdiesterase_TIM-brl"/>
</dbReference>
<sequence length="364" mass="41634">MRFLRCSDSDNMAMESAPSKLNEAEFEAIAINSEPCLSQSIDLQNWMRDLPEVLKNVPFIYLAIPGSHDSMTYSIDRSSGLAPDAEPALKRLYPLFRGSIIRWTVTQALSAYEQLQIGIRYFDLRLATKQGTQNFYFTHGLYASEITEPLKEINRFVEDHPDEVVILDFQHFYSFTPEDHHRLIFNIHNIFGKKFVPRTLNPGGITLNSMKRLGQQIIVVYRNEFMFASAEFWPSSFLPSPWPRQDSVSGLLGFLRRVRRRPGAGFVHQAVLTPTPTFIVLRFISDLRTKCAIPIKNEALPRIAEMTPGIPRQDVQNTVNVVIADFVDLDNAVFPRTVINMNSKILNEIELLGNDEYRLSENYG</sequence>
<dbReference type="EMBL" id="CAJHNJ030000013">
    <property type="protein sequence ID" value="CAG9111695.1"/>
    <property type="molecule type" value="Genomic_DNA"/>
</dbReference>
<keyword evidence="3" id="KW-1185">Reference proteome</keyword>
<dbReference type="Pfam" id="PF00388">
    <property type="entry name" value="PI-PLC-X"/>
    <property type="match status" value="1"/>
</dbReference>
<comment type="caution">
    <text evidence="2">The sequence shown here is derived from an EMBL/GenBank/DDBJ whole genome shotgun (WGS) entry which is preliminary data.</text>
</comment>
<dbReference type="CDD" id="cd08616">
    <property type="entry name" value="PI-PLCXD1c"/>
    <property type="match status" value="1"/>
</dbReference>
<accession>A0A8S4E7N4</accession>
<evidence type="ECO:0000313" key="2">
    <source>
        <dbReference type="EMBL" id="CAG9111695.1"/>
    </source>
</evidence>
<dbReference type="GO" id="GO:0008081">
    <property type="term" value="F:phosphoric diester hydrolase activity"/>
    <property type="evidence" value="ECO:0007669"/>
    <property type="project" value="InterPro"/>
</dbReference>
<dbReference type="InterPro" id="IPR042158">
    <property type="entry name" value="PLCXD1/2/3"/>
</dbReference>
<reference evidence="2" key="1">
    <citation type="submission" date="2020-11" db="EMBL/GenBank/DDBJ databases">
        <authorList>
            <person name="Whiteford S."/>
        </authorList>
    </citation>
    <scope>NUCLEOTIDE SEQUENCE</scope>
</reference>
<dbReference type="GO" id="GO:0006629">
    <property type="term" value="P:lipid metabolic process"/>
    <property type="evidence" value="ECO:0007669"/>
    <property type="project" value="InterPro"/>
</dbReference>
<dbReference type="PANTHER" id="PTHR13593">
    <property type="match status" value="1"/>
</dbReference>
<dbReference type="AlphaFoldDB" id="A0A8S4E7N4"/>
<name>A0A8S4E7N4_PLUXY</name>
<dbReference type="SUPFAM" id="SSF51695">
    <property type="entry name" value="PLC-like phosphodiesterases"/>
    <property type="match status" value="1"/>
</dbReference>
<feature type="domain" description="Phosphatidylinositol-specific phospholipase C X" evidence="1">
    <location>
        <begin position="56"/>
        <end position="222"/>
    </location>
</feature>
<dbReference type="PROSITE" id="PS50007">
    <property type="entry name" value="PIPLC_X_DOMAIN"/>
    <property type="match status" value="1"/>
</dbReference>
<proteinExistence type="predicted"/>
<dbReference type="Proteomes" id="UP000653454">
    <property type="component" value="Unassembled WGS sequence"/>
</dbReference>
<evidence type="ECO:0000259" key="1">
    <source>
        <dbReference type="SMART" id="SM00148"/>
    </source>
</evidence>
<organism evidence="2 3">
    <name type="scientific">Plutella xylostella</name>
    <name type="common">Diamondback moth</name>
    <name type="synonym">Plutella maculipennis</name>
    <dbReference type="NCBI Taxonomy" id="51655"/>
    <lineage>
        <taxon>Eukaryota</taxon>
        <taxon>Metazoa</taxon>
        <taxon>Ecdysozoa</taxon>
        <taxon>Arthropoda</taxon>
        <taxon>Hexapoda</taxon>
        <taxon>Insecta</taxon>
        <taxon>Pterygota</taxon>
        <taxon>Neoptera</taxon>
        <taxon>Endopterygota</taxon>
        <taxon>Lepidoptera</taxon>
        <taxon>Glossata</taxon>
        <taxon>Ditrysia</taxon>
        <taxon>Yponomeutoidea</taxon>
        <taxon>Plutellidae</taxon>
        <taxon>Plutella</taxon>
    </lineage>
</organism>
<dbReference type="InterPro" id="IPR051057">
    <property type="entry name" value="PI-PLC_domain"/>
</dbReference>
<gene>
    <name evidence="2" type="ORF">PLXY2_LOCUS4709</name>
</gene>
<dbReference type="SMART" id="SM00148">
    <property type="entry name" value="PLCXc"/>
    <property type="match status" value="1"/>
</dbReference>
<evidence type="ECO:0000313" key="3">
    <source>
        <dbReference type="Proteomes" id="UP000653454"/>
    </source>
</evidence>
<dbReference type="InterPro" id="IPR000909">
    <property type="entry name" value="PLipase_C_PInositol-sp_X_dom"/>
</dbReference>
<dbReference type="PANTHER" id="PTHR13593:SF113">
    <property type="entry name" value="SI:DKEY-266F7.9"/>
    <property type="match status" value="1"/>
</dbReference>